<dbReference type="InterPro" id="IPR007853">
    <property type="entry name" value="Znf_DNL-typ"/>
</dbReference>
<organism evidence="6">
    <name type="scientific">Nyssomyia neivai</name>
    <dbReference type="NCBI Taxonomy" id="330878"/>
    <lineage>
        <taxon>Eukaryota</taxon>
        <taxon>Metazoa</taxon>
        <taxon>Ecdysozoa</taxon>
        <taxon>Arthropoda</taxon>
        <taxon>Hexapoda</taxon>
        <taxon>Insecta</taxon>
        <taxon>Pterygota</taxon>
        <taxon>Neoptera</taxon>
        <taxon>Endopterygota</taxon>
        <taxon>Diptera</taxon>
        <taxon>Nematocera</taxon>
        <taxon>Psychodoidea</taxon>
        <taxon>Psychodidae</taxon>
        <taxon>Nyssomyia</taxon>
    </lineage>
</organism>
<dbReference type="PROSITE" id="PS51501">
    <property type="entry name" value="ZF_DNL"/>
    <property type="match status" value="1"/>
</dbReference>
<dbReference type="PANTHER" id="PTHR20922:SF13">
    <property type="entry name" value="DNL-TYPE ZINC FINGER PROTEIN"/>
    <property type="match status" value="1"/>
</dbReference>
<evidence type="ECO:0000256" key="3">
    <source>
        <dbReference type="ARBA" id="ARBA00022833"/>
    </source>
</evidence>
<dbReference type="GO" id="GO:0050821">
    <property type="term" value="P:protein stabilization"/>
    <property type="evidence" value="ECO:0007669"/>
    <property type="project" value="TreeGrafter"/>
</dbReference>
<dbReference type="GO" id="GO:0051087">
    <property type="term" value="F:protein-folding chaperone binding"/>
    <property type="evidence" value="ECO:0007669"/>
    <property type="project" value="TreeGrafter"/>
</dbReference>
<evidence type="ECO:0000256" key="2">
    <source>
        <dbReference type="ARBA" id="ARBA00022771"/>
    </source>
</evidence>
<dbReference type="GO" id="GO:0006457">
    <property type="term" value="P:protein folding"/>
    <property type="evidence" value="ECO:0007669"/>
    <property type="project" value="TreeGrafter"/>
</dbReference>
<keyword evidence="2 4" id="KW-0863">Zinc-finger</keyword>
<dbReference type="GO" id="GO:0008270">
    <property type="term" value="F:zinc ion binding"/>
    <property type="evidence" value="ECO:0007669"/>
    <property type="project" value="UniProtKB-KW"/>
</dbReference>
<dbReference type="GO" id="GO:0005739">
    <property type="term" value="C:mitochondrion"/>
    <property type="evidence" value="ECO:0007669"/>
    <property type="project" value="TreeGrafter"/>
</dbReference>
<dbReference type="InterPro" id="IPR024158">
    <property type="entry name" value="Mt_import_TIM15"/>
</dbReference>
<reference evidence="6" key="1">
    <citation type="submission" date="2016-12" db="EMBL/GenBank/DDBJ databases">
        <title>An insight into the sialome and mialome of the sand fly, Nyssomyia neivai.</title>
        <authorList>
            <person name="Sebastian V."/>
            <person name="Goulart T.M."/>
            <person name="Oliveira W."/>
            <person name="Calvo E."/>
            <person name="Oliveira L.F."/>
            <person name="Pinto M.C."/>
            <person name="Rosselino A.M."/>
            <person name="Ribeiro J.M."/>
        </authorList>
    </citation>
    <scope>NUCLEOTIDE SEQUENCE</scope>
</reference>
<accession>A0A1L8DC80</accession>
<dbReference type="EMBL" id="GFDF01010099">
    <property type="protein sequence ID" value="JAV03985.1"/>
    <property type="molecule type" value="Transcribed_RNA"/>
</dbReference>
<evidence type="ECO:0000313" key="6">
    <source>
        <dbReference type="EMBL" id="JAV03985.1"/>
    </source>
</evidence>
<dbReference type="Pfam" id="PF05180">
    <property type="entry name" value="zf-DNL"/>
    <property type="match status" value="1"/>
</dbReference>
<evidence type="ECO:0000256" key="4">
    <source>
        <dbReference type="PROSITE-ProRule" id="PRU00834"/>
    </source>
</evidence>
<dbReference type="PANTHER" id="PTHR20922">
    <property type="entry name" value="DNL-TYPE ZINC FINGER PROTEIN"/>
    <property type="match status" value="1"/>
</dbReference>
<keyword evidence="1" id="KW-0479">Metal-binding</keyword>
<sequence length="145" mass="16605">MFLRRFSRYFRVIPSIGSSRRAIRVSFAERVPFHGATILQKRQFSDETPAPKILTQVPTYLQLVFTCKICSTRNTKSISKVGYEKGVVIVKCDGCSNNHLIADNLKWFTDLNGKRNIEDILREKGENVIRIGPNEFVDKGNEEKP</sequence>
<feature type="domain" description="DNL-type" evidence="5">
    <location>
        <begin position="56"/>
        <end position="145"/>
    </location>
</feature>
<protein>
    <recommendedName>
        <fullName evidence="5">DNL-type domain-containing protein</fullName>
    </recommendedName>
</protein>
<evidence type="ECO:0000256" key="1">
    <source>
        <dbReference type="ARBA" id="ARBA00022723"/>
    </source>
</evidence>
<name>A0A1L8DC80_9DIPT</name>
<keyword evidence="3" id="KW-0862">Zinc</keyword>
<dbReference type="AlphaFoldDB" id="A0A1L8DC80"/>
<dbReference type="GO" id="GO:0030150">
    <property type="term" value="P:protein import into mitochondrial matrix"/>
    <property type="evidence" value="ECO:0007669"/>
    <property type="project" value="TreeGrafter"/>
</dbReference>
<proteinExistence type="predicted"/>
<evidence type="ECO:0000259" key="5">
    <source>
        <dbReference type="PROSITE" id="PS51501"/>
    </source>
</evidence>